<organismHost>
    <name type="scientific">Homo sapiens</name>
    <name type="common">Human</name>
    <dbReference type="NCBI Taxonomy" id="9606"/>
</organismHost>
<dbReference type="InterPro" id="IPR022819">
    <property type="entry name" value="Poxvirus_Bcl-2-like"/>
</dbReference>
<dbReference type="Pfam" id="PF06227">
    <property type="entry name" value="Poxv_Bcl-2-like"/>
    <property type="match status" value="1"/>
</dbReference>
<dbReference type="InterPro" id="IPR043018">
    <property type="entry name" value="Poxvirus_sf"/>
</dbReference>
<organism evidence="1 2">
    <name type="scientific">Yaba monkey tumor virus (strain VR587)</name>
    <name type="common">YMTV</name>
    <dbReference type="NCBI Taxonomy" id="928314"/>
    <lineage>
        <taxon>Viruses</taxon>
        <taxon>Varidnaviria</taxon>
        <taxon>Bamfordvirae</taxon>
        <taxon>Nucleocytoviricota</taxon>
        <taxon>Pokkesviricetes</taxon>
        <taxon>Chitovirales</taxon>
        <taxon>Poxviridae</taxon>
        <taxon>Chordopoxvirinae</taxon>
        <taxon>Yatapoxvirus</taxon>
        <taxon>Yatapoxvirus yabapox</taxon>
        <taxon>Yaba monkey tumor virus</taxon>
    </lineage>
</organism>
<reference evidence="1 2" key="3">
    <citation type="journal article" date="2003" name="Proc. Natl. Acad. Sci. U.S.A.">
        <title>A secreted high-affinity inhibitor of human TNF from Tanapox virus.</title>
        <authorList>
            <person name="Brunetti C.R."/>
            <person name="Paulose-Murphy M."/>
            <person name="Singh R."/>
            <person name="Qin J."/>
            <person name="Barrett J.W."/>
            <person name="Tardivel A."/>
            <person name="Schneider P."/>
            <person name="Essani K."/>
            <person name="McFadden G."/>
        </authorList>
    </citation>
    <scope>NUCLEOTIDE SEQUENCE [LARGE SCALE GENOMIC DNA]</scope>
    <source>
        <strain evidence="2">VR587</strain>
    </source>
</reference>
<reference evidence="1 2" key="2">
    <citation type="journal article" date="2003" name="J. Virol.">
        <title>Complete genomic sequence and comparative analysis of the tumorigenic poxvirus Yaba monkey tumor virus.</title>
        <authorList>
            <person name="Brunetti C.R."/>
            <person name="Amano H."/>
            <person name="Ueda Y."/>
            <person name="Qin J."/>
            <person name="Miyamura T."/>
            <person name="Suzuki T."/>
            <person name="Li X."/>
            <person name="Barrett J.W."/>
            <person name="McFadden G."/>
        </authorList>
    </citation>
    <scope>NUCLEOTIDE SEQUENCE [LARGE SCALE GENOMIC DNA]</scope>
    <source>
        <strain evidence="2">VR587</strain>
    </source>
</reference>
<organismHost>
    <name type="scientific">Macaca</name>
    <name type="common">macaques</name>
    <dbReference type="NCBI Taxonomy" id="9539"/>
</organismHost>
<reference evidence="1 2" key="1">
    <citation type="journal article" date="1995" name="J. Gen. Virol.">
        <title>Identification and characterization of the thymidine kinase gene of Yaba virus.</title>
        <authorList>
            <person name="Amano H."/>
            <person name="Ueda Y."/>
            <person name="Miyamura T."/>
        </authorList>
    </citation>
    <scope>NUCLEOTIDE SEQUENCE [LARGE SCALE GENOMIC DNA]</scope>
    <source>
        <strain evidence="2">VR587</strain>
    </source>
</reference>
<dbReference type="RefSeq" id="NP_938265.1">
    <property type="nucleotide sequence ID" value="NC_005179.1"/>
</dbReference>
<dbReference type="KEGG" id="vg:2943678"/>
<organismHost>
    <name type="scientific">Erythrocebus patas</name>
    <name type="common">Red guenon</name>
    <name type="synonym">Cercopithecus patas</name>
    <dbReference type="NCBI Taxonomy" id="9538"/>
</organismHost>
<dbReference type="Gene3D" id="1.10.437.20">
    <property type="entry name" value="dsDNA poxvirus"/>
    <property type="match status" value="1"/>
</dbReference>
<organismHost>
    <name type="scientific">Papio hamadryas</name>
    <name type="common">Hamadryas baboon</name>
    <dbReference type="NCBI Taxonomy" id="9557"/>
</organismHost>
<sequence length="239" mass="28651">MEYKYLITKYVRCINNQTFVNEFKKRFCFSDFDIDPTEDQIVKIFLKEPPQCTFYIIQLISKRIMKEGENLMLITELKKDDVYFEDMLYPELLDYRLADSMSTVSGILSFNIMMKEYFYFRQNNKNCNTYVGKIFKEIISYDQLAINHYGKSYIKNAIAEINSAKDSYSFSVYKRFKRKIDDTISVNIDLVKKIIGFISILSTYDNINNNNNPISYIFFDDISFYHRKMFKKYLDNLYP</sequence>
<proteinExistence type="predicted"/>
<keyword evidence="2" id="KW-1185">Reference proteome</keyword>
<evidence type="ECO:0000313" key="2">
    <source>
        <dbReference type="Proteomes" id="UP000008596"/>
    </source>
</evidence>
<dbReference type="GeneID" id="2943678"/>
<evidence type="ECO:0000313" key="1">
    <source>
        <dbReference type="EMBL" id="AAR07366.1"/>
    </source>
</evidence>
<dbReference type="Proteomes" id="UP000008596">
    <property type="component" value="Segment"/>
</dbReference>
<dbReference type="EMBL" id="AY386371">
    <property type="protein sequence ID" value="AAR07366.1"/>
    <property type="molecule type" value="Genomic_DNA"/>
</dbReference>
<name>Q6TV03_YMTV5</name>
<protein>
    <submittedName>
        <fullName evidence="1">4L</fullName>
    </submittedName>
</protein>
<accession>Q6TV03</accession>